<dbReference type="SUPFAM" id="SSF81593">
    <property type="entry name" value="Nucleotidyltransferase substrate binding subunit/domain"/>
    <property type="match status" value="1"/>
</dbReference>
<feature type="domain" description="HEPN" evidence="1">
    <location>
        <begin position="9"/>
        <end position="116"/>
    </location>
</feature>
<sequence length="127" mass="15272">MKKESKLWFDLAEEDFHNMELMIKEKSHRASVFFAQQAVEKLLKAFNIEKKHKVPRKTHKIEQLLHDAGLKGYIITVDRIEELSKSYTWVRYPDLSTRFYSKKDITTKLLVTAKELYIWVKHEFKNK</sequence>
<protein>
    <recommendedName>
        <fullName evidence="1">HEPN domain-containing protein</fullName>
    </recommendedName>
</protein>
<proteinExistence type="predicted"/>
<dbReference type="Gene3D" id="1.20.120.330">
    <property type="entry name" value="Nucleotidyltransferases domain 2"/>
    <property type="match status" value="1"/>
</dbReference>
<dbReference type="AlphaFoldDB" id="A0A2M7QJ62"/>
<dbReference type="InterPro" id="IPR007842">
    <property type="entry name" value="HEPN_dom"/>
</dbReference>
<reference evidence="3" key="1">
    <citation type="submission" date="2017-09" db="EMBL/GenBank/DDBJ databases">
        <title>Depth-based differentiation of microbial function through sediment-hosted aquifers and enrichment of novel symbionts in the deep terrestrial subsurface.</title>
        <authorList>
            <person name="Probst A.J."/>
            <person name="Ladd B."/>
            <person name="Jarett J.K."/>
            <person name="Geller-Mcgrath D.E."/>
            <person name="Sieber C.M.K."/>
            <person name="Emerson J.B."/>
            <person name="Anantharaman K."/>
            <person name="Thomas B.C."/>
            <person name="Malmstrom R."/>
            <person name="Stieglmeier M."/>
            <person name="Klingl A."/>
            <person name="Woyke T."/>
            <person name="Ryan C.M."/>
            <person name="Banfield J.F."/>
        </authorList>
    </citation>
    <scope>NUCLEOTIDE SEQUENCE [LARGE SCALE GENOMIC DNA]</scope>
</reference>
<gene>
    <name evidence="2" type="ORF">COY87_03735</name>
</gene>
<dbReference type="Proteomes" id="UP000229401">
    <property type="component" value="Unassembled WGS sequence"/>
</dbReference>
<evidence type="ECO:0000313" key="2">
    <source>
        <dbReference type="EMBL" id="PIY71900.1"/>
    </source>
</evidence>
<accession>A0A2M7QJ62</accession>
<evidence type="ECO:0000259" key="1">
    <source>
        <dbReference type="PROSITE" id="PS50910"/>
    </source>
</evidence>
<comment type="caution">
    <text evidence="2">The sequence shown here is derived from an EMBL/GenBank/DDBJ whole genome shotgun (WGS) entry which is preliminary data.</text>
</comment>
<name>A0A2M7QJ62_9BACT</name>
<organism evidence="2 3">
    <name type="scientific">Candidatus Roizmanbacteria bacterium CG_4_10_14_0_8_um_filter_33_9</name>
    <dbReference type="NCBI Taxonomy" id="1974826"/>
    <lineage>
        <taxon>Bacteria</taxon>
        <taxon>Candidatus Roizmaniibacteriota</taxon>
    </lineage>
</organism>
<dbReference type="Pfam" id="PF05168">
    <property type="entry name" value="HEPN"/>
    <property type="match status" value="1"/>
</dbReference>
<dbReference type="SMART" id="SM00748">
    <property type="entry name" value="HEPN"/>
    <property type="match status" value="1"/>
</dbReference>
<evidence type="ECO:0000313" key="3">
    <source>
        <dbReference type="Proteomes" id="UP000229401"/>
    </source>
</evidence>
<dbReference type="PROSITE" id="PS50910">
    <property type="entry name" value="HEPN"/>
    <property type="match status" value="1"/>
</dbReference>
<dbReference type="EMBL" id="PFLI01000125">
    <property type="protein sequence ID" value="PIY71900.1"/>
    <property type="molecule type" value="Genomic_DNA"/>
</dbReference>